<evidence type="ECO:0000313" key="12">
    <source>
        <dbReference type="Proteomes" id="UP000184476"/>
    </source>
</evidence>
<evidence type="ECO:0000256" key="1">
    <source>
        <dbReference type="ARBA" id="ARBA00004651"/>
    </source>
</evidence>
<evidence type="ECO:0000256" key="8">
    <source>
        <dbReference type="ARBA" id="ARBA00023136"/>
    </source>
</evidence>
<feature type="domain" description="ABC transmembrane type-1" evidence="10">
    <location>
        <begin position="32"/>
        <end position="217"/>
    </location>
</feature>
<sequence>MDFLDQFQYIEWQKLFDWDLAIQSTPFVLQGLWNTVWISIVAMIIGLLLAFFTAIARMSNRVWLYFPAQIYISIIRGTPLLVQLVILYFGLQVINIKLTPIAAALIGLSLNVGGYAAETIRGALLSVPKGQWEAAQSINMTYGQTMRRIIIPQATRVALPPLSNTFLALVKDTSLLSVITVPEMLYQAKIVGGRELDYMTMYILVAFFYWIICTLLSMAQNRLEKHFNRFL</sequence>
<keyword evidence="8 9" id="KW-0472">Membrane</keyword>
<dbReference type="GO" id="GO:0043190">
    <property type="term" value="C:ATP-binding cassette (ABC) transporter complex"/>
    <property type="evidence" value="ECO:0007669"/>
    <property type="project" value="InterPro"/>
</dbReference>
<evidence type="ECO:0000256" key="9">
    <source>
        <dbReference type="RuleBase" id="RU363032"/>
    </source>
</evidence>
<keyword evidence="7 9" id="KW-1133">Transmembrane helix</keyword>
<dbReference type="Proteomes" id="UP000184476">
    <property type="component" value="Unassembled WGS sequence"/>
</dbReference>
<comment type="similarity">
    <text evidence="2 9">Belongs to the binding-protein-dependent transport system permease family.</text>
</comment>
<keyword evidence="12" id="KW-1185">Reference proteome</keyword>
<dbReference type="CDD" id="cd06261">
    <property type="entry name" value="TM_PBP2"/>
    <property type="match status" value="1"/>
</dbReference>
<dbReference type="EMBL" id="FQVL01000001">
    <property type="protein sequence ID" value="SHE46522.1"/>
    <property type="molecule type" value="Genomic_DNA"/>
</dbReference>
<dbReference type="PROSITE" id="PS50928">
    <property type="entry name" value="ABC_TM1"/>
    <property type="match status" value="1"/>
</dbReference>
<evidence type="ECO:0000256" key="5">
    <source>
        <dbReference type="ARBA" id="ARBA00022692"/>
    </source>
</evidence>
<reference evidence="11 12" key="1">
    <citation type="submission" date="2016-11" db="EMBL/GenBank/DDBJ databases">
        <authorList>
            <person name="Jaros S."/>
            <person name="Januszkiewicz K."/>
            <person name="Wedrychowicz H."/>
        </authorList>
    </citation>
    <scope>NUCLEOTIDE SEQUENCE [LARGE SCALE GENOMIC DNA]</scope>
    <source>
        <strain evidence="11 12">DSM 44666</strain>
    </source>
</reference>
<dbReference type="Pfam" id="PF00528">
    <property type="entry name" value="BPD_transp_1"/>
    <property type="match status" value="1"/>
</dbReference>
<evidence type="ECO:0000256" key="4">
    <source>
        <dbReference type="ARBA" id="ARBA00022475"/>
    </source>
</evidence>
<dbReference type="RefSeq" id="WP_073151574.1">
    <property type="nucleotide sequence ID" value="NZ_FQVL01000001.1"/>
</dbReference>
<evidence type="ECO:0000259" key="10">
    <source>
        <dbReference type="PROSITE" id="PS50928"/>
    </source>
</evidence>
<dbReference type="GO" id="GO:0022857">
    <property type="term" value="F:transmembrane transporter activity"/>
    <property type="evidence" value="ECO:0007669"/>
    <property type="project" value="InterPro"/>
</dbReference>
<dbReference type="PANTHER" id="PTHR30614">
    <property type="entry name" value="MEMBRANE COMPONENT OF AMINO ACID ABC TRANSPORTER"/>
    <property type="match status" value="1"/>
</dbReference>
<dbReference type="AlphaFoldDB" id="A0A1M4TPW0"/>
<feature type="transmembrane region" description="Helical" evidence="9">
    <location>
        <begin position="68"/>
        <end position="91"/>
    </location>
</feature>
<dbReference type="SUPFAM" id="SSF161098">
    <property type="entry name" value="MetI-like"/>
    <property type="match status" value="1"/>
</dbReference>
<keyword evidence="4" id="KW-1003">Cell membrane</keyword>
<evidence type="ECO:0000256" key="2">
    <source>
        <dbReference type="ARBA" id="ARBA00009306"/>
    </source>
</evidence>
<dbReference type="FunFam" id="1.10.3720.10:FF:000009">
    <property type="entry name" value="Amino acid ABC transporter permease"/>
    <property type="match status" value="1"/>
</dbReference>
<proteinExistence type="inferred from homology"/>
<dbReference type="InterPro" id="IPR043429">
    <property type="entry name" value="ArtM/GltK/GlnP/TcyL/YhdX-like"/>
</dbReference>
<protein>
    <submittedName>
        <fullName evidence="11">Amino acid ABC transporter membrane protein, PAAT family</fullName>
    </submittedName>
</protein>
<dbReference type="InterPro" id="IPR010065">
    <property type="entry name" value="AA_ABC_transptr_permease_3TM"/>
</dbReference>
<dbReference type="GO" id="GO:0006865">
    <property type="term" value="P:amino acid transport"/>
    <property type="evidence" value="ECO:0007669"/>
    <property type="project" value="UniProtKB-KW"/>
</dbReference>
<dbReference type="NCBIfam" id="TIGR01726">
    <property type="entry name" value="HEQRo_perm_3TM"/>
    <property type="match status" value="1"/>
</dbReference>
<gene>
    <name evidence="11" type="ORF">SAMN05444392_101578</name>
</gene>
<dbReference type="InterPro" id="IPR035906">
    <property type="entry name" value="MetI-like_sf"/>
</dbReference>
<dbReference type="Gene3D" id="1.10.3720.10">
    <property type="entry name" value="MetI-like"/>
    <property type="match status" value="1"/>
</dbReference>
<comment type="subcellular location">
    <subcellularLocation>
        <location evidence="1 9">Cell membrane</location>
        <topology evidence="1 9">Multi-pass membrane protein</topology>
    </subcellularLocation>
</comment>
<accession>A0A1M4TPW0</accession>
<dbReference type="InterPro" id="IPR000515">
    <property type="entry name" value="MetI-like"/>
</dbReference>
<dbReference type="PANTHER" id="PTHR30614:SF0">
    <property type="entry name" value="L-CYSTINE TRANSPORT SYSTEM PERMEASE PROTEIN TCYL"/>
    <property type="match status" value="1"/>
</dbReference>
<organism evidence="11 12">
    <name type="scientific">Seinonella peptonophila</name>
    <dbReference type="NCBI Taxonomy" id="112248"/>
    <lineage>
        <taxon>Bacteria</taxon>
        <taxon>Bacillati</taxon>
        <taxon>Bacillota</taxon>
        <taxon>Bacilli</taxon>
        <taxon>Bacillales</taxon>
        <taxon>Thermoactinomycetaceae</taxon>
        <taxon>Seinonella</taxon>
    </lineage>
</organism>
<keyword evidence="5 9" id="KW-0812">Transmembrane</keyword>
<name>A0A1M4TPW0_9BACL</name>
<feature type="transmembrane region" description="Helical" evidence="9">
    <location>
        <begin position="199"/>
        <end position="219"/>
    </location>
</feature>
<evidence type="ECO:0000256" key="7">
    <source>
        <dbReference type="ARBA" id="ARBA00022989"/>
    </source>
</evidence>
<evidence type="ECO:0000256" key="3">
    <source>
        <dbReference type="ARBA" id="ARBA00022448"/>
    </source>
</evidence>
<feature type="transmembrane region" description="Helical" evidence="9">
    <location>
        <begin position="36"/>
        <end position="56"/>
    </location>
</feature>
<evidence type="ECO:0000256" key="6">
    <source>
        <dbReference type="ARBA" id="ARBA00022970"/>
    </source>
</evidence>
<dbReference type="OrthoDB" id="9805999at2"/>
<keyword evidence="3 9" id="KW-0813">Transport</keyword>
<dbReference type="STRING" id="112248.SAMN05444392_101578"/>
<evidence type="ECO:0000313" key="11">
    <source>
        <dbReference type="EMBL" id="SHE46522.1"/>
    </source>
</evidence>
<keyword evidence="6" id="KW-0029">Amino-acid transport</keyword>